<dbReference type="Proteomes" id="UP001551210">
    <property type="component" value="Unassembled WGS sequence"/>
</dbReference>
<sequence>MGDGIVVARGFADAPRTAVGALLLLILITGCGTGAGSGGSGGGRVSADGPSRSAEQSPPVEVRRDRGPVLRRFPQLGNITGVEWASAPLGSGSSRVPGPTDFRLSGVATLAEADVRRLQAEYHWVPGQASPAVLEVIAPKVPAGTSWQMSEGFTSAVTGDVYTATFGLDPATGVMVFDAVNPTVADGA</sequence>
<gene>
    <name evidence="2" type="ORF">AB0A76_22165</name>
</gene>
<evidence type="ECO:0000313" key="3">
    <source>
        <dbReference type="Proteomes" id="UP001551210"/>
    </source>
</evidence>
<feature type="region of interest" description="Disordered" evidence="1">
    <location>
        <begin position="37"/>
        <end position="63"/>
    </location>
</feature>
<dbReference type="EMBL" id="JBEZAM010000033">
    <property type="protein sequence ID" value="MEU7295888.1"/>
    <property type="molecule type" value="Genomic_DNA"/>
</dbReference>
<evidence type="ECO:0000256" key="1">
    <source>
        <dbReference type="SAM" id="MobiDB-lite"/>
    </source>
</evidence>
<protein>
    <recommendedName>
        <fullName evidence="4">Lipoprotein</fullName>
    </recommendedName>
</protein>
<dbReference type="RefSeq" id="WP_359211000.1">
    <property type="nucleotide sequence ID" value="NZ_JBEZAM010000033.1"/>
</dbReference>
<name>A0ABV3D089_STREX</name>
<organism evidence="2 3">
    <name type="scientific">Streptomyces exfoliatus</name>
    <name type="common">Streptomyces hydrogenans</name>
    <dbReference type="NCBI Taxonomy" id="1905"/>
    <lineage>
        <taxon>Bacteria</taxon>
        <taxon>Bacillati</taxon>
        <taxon>Actinomycetota</taxon>
        <taxon>Actinomycetes</taxon>
        <taxon>Kitasatosporales</taxon>
        <taxon>Streptomycetaceae</taxon>
        <taxon>Streptomyces</taxon>
    </lineage>
</organism>
<evidence type="ECO:0000313" key="2">
    <source>
        <dbReference type="EMBL" id="MEU7295888.1"/>
    </source>
</evidence>
<evidence type="ECO:0008006" key="4">
    <source>
        <dbReference type="Google" id="ProtNLM"/>
    </source>
</evidence>
<comment type="caution">
    <text evidence="2">The sequence shown here is derived from an EMBL/GenBank/DDBJ whole genome shotgun (WGS) entry which is preliminary data.</text>
</comment>
<proteinExistence type="predicted"/>
<reference evidence="2 3" key="1">
    <citation type="submission" date="2024-06" db="EMBL/GenBank/DDBJ databases">
        <title>The Natural Products Discovery Center: Release of the First 8490 Sequenced Strains for Exploring Actinobacteria Biosynthetic Diversity.</title>
        <authorList>
            <person name="Kalkreuter E."/>
            <person name="Kautsar S.A."/>
            <person name="Yang D."/>
            <person name="Bader C.D."/>
            <person name="Teijaro C.N."/>
            <person name="Fluegel L."/>
            <person name="Davis C.M."/>
            <person name="Simpson J.R."/>
            <person name="Lauterbach L."/>
            <person name="Steele A.D."/>
            <person name="Gui C."/>
            <person name="Meng S."/>
            <person name="Li G."/>
            <person name="Viehrig K."/>
            <person name="Ye F."/>
            <person name="Su P."/>
            <person name="Kiefer A.F."/>
            <person name="Nichols A."/>
            <person name="Cepeda A.J."/>
            <person name="Yan W."/>
            <person name="Fan B."/>
            <person name="Jiang Y."/>
            <person name="Adhikari A."/>
            <person name="Zheng C.-J."/>
            <person name="Schuster L."/>
            <person name="Cowan T.M."/>
            <person name="Smanski M.J."/>
            <person name="Chevrette M.G."/>
            <person name="De Carvalho L.P.S."/>
            <person name="Shen B."/>
        </authorList>
    </citation>
    <scope>NUCLEOTIDE SEQUENCE [LARGE SCALE GENOMIC DNA]</scope>
    <source>
        <strain evidence="2 3">NPDC045705</strain>
    </source>
</reference>
<accession>A0ABV3D089</accession>
<keyword evidence="3" id="KW-1185">Reference proteome</keyword>